<reference evidence="1 2" key="1">
    <citation type="journal article" date="2009" name="Appl. Environ. Microbiol.">
        <title>Rhizobium sp. strain NGR234 possesses a remarkable number of secretion systems.</title>
        <authorList>
            <person name="Schmeisser C."/>
            <person name="Liesegang H."/>
            <person name="Krysciak D."/>
            <person name="Bakkou N."/>
            <person name="Le Quere A."/>
            <person name="Wollherr A."/>
            <person name="Heinemeyer I."/>
            <person name="Morgenstern B."/>
            <person name="Pommerening-Roeser A."/>
            <person name="Flores M."/>
            <person name="Palacios R."/>
            <person name="Brenner S."/>
            <person name="Gottschalk G."/>
            <person name="Schmitz R.A."/>
            <person name="Broughton W.J."/>
            <person name="Perret X."/>
            <person name="Strittmatter A.W."/>
            <person name="Streit W.R."/>
        </authorList>
    </citation>
    <scope>NUCLEOTIDE SEQUENCE [LARGE SCALE GENOMIC DNA]</scope>
    <source>
        <strain evidence="2">NBRC 101917 / NGR234</strain>
    </source>
</reference>
<dbReference type="AlphaFoldDB" id="C3ME29"/>
<dbReference type="OrthoDB" id="9966289at2"/>
<dbReference type="STRING" id="394.NGR_c19350"/>
<gene>
    <name evidence="1" type="ordered locus">NGR_c19350</name>
</gene>
<accession>C3ME29</accession>
<protein>
    <submittedName>
        <fullName evidence="1">Uncharacterized protein</fullName>
    </submittedName>
</protein>
<keyword evidence="2" id="KW-1185">Reference proteome</keyword>
<organism evidence="1 2">
    <name type="scientific">Sinorhizobium fredii (strain NBRC 101917 / NGR234)</name>
    <dbReference type="NCBI Taxonomy" id="394"/>
    <lineage>
        <taxon>Bacteria</taxon>
        <taxon>Pseudomonadati</taxon>
        <taxon>Pseudomonadota</taxon>
        <taxon>Alphaproteobacteria</taxon>
        <taxon>Hyphomicrobiales</taxon>
        <taxon>Rhizobiaceae</taxon>
        <taxon>Sinorhizobium/Ensifer group</taxon>
        <taxon>Sinorhizobium</taxon>
    </lineage>
</organism>
<dbReference type="Proteomes" id="UP000001054">
    <property type="component" value="Chromosome"/>
</dbReference>
<dbReference type="EMBL" id="CP001389">
    <property type="protein sequence ID" value="ACP25698.1"/>
    <property type="molecule type" value="Genomic_DNA"/>
</dbReference>
<evidence type="ECO:0000313" key="2">
    <source>
        <dbReference type="Proteomes" id="UP000001054"/>
    </source>
</evidence>
<evidence type="ECO:0000313" key="1">
    <source>
        <dbReference type="EMBL" id="ACP25698.1"/>
    </source>
</evidence>
<proteinExistence type="predicted"/>
<name>C3ME29_SINFN</name>
<dbReference type="KEGG" id="rhi:NGR_c19350"/>
<dbReference type="HOGENOM" id="CLU_2755127_0_0_5"/>
<sequence length="70" mass="7771">MLKILSFLAEYSGRYISSDPTGTLHPASETARPEHIPLLGVEGRLAFRCCLSHWAAPDLKIEHKPSVKRA</sequence>